<evidence type="ECO:0000256" key="8">
    <source>
        <dbReference type="ARBA" id="ARBA00022840"/>
    </source>
</evidence>
<dbReference type="PROSITE" id="PS50294">
    <property type="entry name" value="WD_REPEATS_REGION"/>
    <property type="match status" value="1"/>
</dbReference>
<dbReference type="PROSITE" id="PS50082">
    <property type="entry name" value="WD_REPEATS_2"/>
    <property type="match status" value="1"/>
</dbReference>
<dbReference type="InterPro" id="IPR011989">
    <property type="entry name" value="ARM-like"/>
</dbReference>
<feature type="domain" description="Protein kinase" evidence="12">
    <location>
        <begin position="21"/>
        <end position="301"/>
    </location>
</feature>
<comment type="caution">
    <text evidence="13">The sequence shown here is derived from an EMBL/GenBank/DDBJ whole genome shotgun (WGS) entry which is preliminary data.</text>
</comment>
<dbReference type="InterPro" id="IPR008271">
    <property type="entry name" value="Ser/Thr_kinase_AS"/>
</dbReference>
<dbReference type="SUPFAM" id="SSF56112">
    <property type="entry name" value="Protein kinase-like (PK-like)"/>
    <property type="match status" value="1"/>
</dbReference>
<dbReference type="SMART" id="SM00320">
    <property type="entry name" value="WD40"/>
    <property type="match status" value="5"/>
</dbReference>
<organism evidence="13 14">
    <name type="scientific">Anaeramoeba flamelloides</name>
    <dbReference type="NCBI Taxonomy" id="1746091"/>
    <lineage>
        <taxon>Eukaryota</taxon>
        <taxon>Metamonada</taxon>
        <taxon>Anaeramoebidae</taxon>
        <taxon>Anaeramoeba</taxon>
    </lineage>
</organism>
<keyword evidence="3 9" id="KW-0853">WD repeat</keyword>
<feature type="coiled-coil region" evidence="10">
    <location>
        <begin position="916"/>
        <end position="978"/>
    </location>
</feature>
<evidence type="ECO:0000256" key="2">
    <source>
        <dbReference type="ARBA" id="ARBA00022527"/>
    </source>
</evidence>
<evidence type="ECO:0000256" key="4">
    <source>
        <dbReference type="ARBA" id="ARBA00022679"/>
    </source>
</evidence>
<dbReference type="InterPro" id="IPR000719">
    <property type="entry name" value="Prot_kinase_dom"/>
</dbReference>
<dbReference type="InterPro" id="IPR036322">
    <property type="entry name" value="WD40_repeat_dom_sf"/>
</dbReference>
<dbReference type="Pfam" id="PF00069">
    <property type="entry name" value="Pkinase"/>
    <property type="match status" value="1"/>
</dbReference>
<reference evidence="13" key="1">
    <citation type="submission" date="2022-08" db="EMBL/GenBank/DDBJ databases">
        <title>Novel sulfate-reducing endosymbionts in the free-living metamonad Anaeramoeba.</title>
        <authorList>
            <person name="Jerlstrom-Hultqvist J."/>
            <person name="Cepicka I."/>
            <person name="Gallot-Lavallee L."/>
            <person name="Salas-Leiva D."/>
            <person name="Curtis B.A."/>
            <person name="Zahonova K."/>
            <person name="Pipaliya S."/>
            <person name="Dacks J."/>
            <person name="Roger A.J."/>
        </authorList>
    </citation>
    <scope>NUCLEOTIDE SEQUENCE</scope>
    <source>
        <strain evidence="13">Schooner1</strain>
    </source>
</reference>
<dbReference type="Pfam" id="PF00400">
    <property type="entry name" value="WD40"/>
    <property type="match status" value="1"/>
</dbReference>
<keyword evidence="14" id="KW-1185">Reference proteome</keyword>
<sequence length="1525" mass="177589">MGNHLLTNSNLYFNDLEFRGFTLMKMMQSGRFLKNLQMMKDEFGIVVVKVFTKHDENLSLKPFQIELERIYQAFQNIKFLNVLPFQQYFETKKAGYLIRPYLYTNLADKLKQKPFLQPIEKKFLVYQLLHGVNQLHSHNLYHGDLKSENIVLTSFLWIFITDLATYKPKYIPAGNPAKFSYYFDTSGTRKCYLAPERFYDDQQNVEIINSMNNNKITREMDLFSLGCIISELYLDGEPLFSLSELLQFREKKFVPVGKIKKIKDLEIRGLVNLLTQLNPKERGNSKKFKTILKGKLFPEYFNNFMFQFIGELVELVPNKRIRKIYNNFEFILSKLQIINKKNLRVTKIKKNSKKQKQNINNNNNKNKNNTDTTTTTNNFDYEIDINIKNIEETKELLNKINIFSKEINNKNLRNDGKNKNDKNSGENNNNIPNIVNFNELNKKEDNLKNVNKQLTFNKQNKEGLILICNIITSSIRAVNKSHLKIKGLEILGKIAFYLKESDLIFDRIVPYIIFLFNDPSEKVKMYSIKTLYQTLEIITDLSPLNYNIFSDYILPSFNVLLNDTEISVKRTIAKYLPKFSTLTKKFFNIKKYKISKTKKNLGFSSIDKMNSKKIEEVEETYGSELYNLRENIFTFCSKIFDDQNKEVIKALLINFIELCEFLRVKKTIDLVMRIINSPNNVSFLSSLMSFFDKIVIFVGKKNYQHYLFPLMEQFLTHTEEIIVEKSLFIVSNLVNINFFSKKNIYQISQIICPLIYHPNIWINYLVINCLNSFYSKLKPSESYCFLNRIVQPFLKKRIEILTDINLLNEIKLPLSRKIFLQTFQQTKEKQKKNFEELEFEIKMLASVKNKKIDKKFKSISGLSSPSSSSSSSSSLSNSNSRINNNSMNKNSTIVNSNSLIASSSQLNSSLNYYDHNNSLTNQIIMLNKQLDEKKKILTLKSFFLKLFESYNRYNQNRKIKLNNEYNNINNENLNSENVSLQTSVSNSNVKMNIKKNQNNKDNNNAKKDSTDNSGGNDLKKLAITNHSSSNVNINSNSNSNSNSNNNKNYIFFKRIILPNQGYIIQLDNEIDAKVHNLSYHYNDNQILIKYSEKNQIHNYLFKEFSSIPNFSKKLDKQLQQILNKIIIKKIPEKELTLDPLRRFVEKNKISQEPLNGDSLNEWKPEGRLVATFNEHKGKINSISVSSDNMFFITSSDDGTVKIWDTQKIYDLDPLNQSQLTYSEQGGRITTTNILHHYHTIISGSSDGTLRLFEPSCLLSKDYKHHKFSEVSVIRKLNPMEGEIIQTDNLGSKFPFVFVYATRKNKIHIWDIRNKCNFLNFQIPIELGLITNMCVDKENSNWITITTSTGYVQCWDLRFSIPFQTWQINQKTPSPIKNVLNYGKHQMVILCGDNQASIWDIRDGEKKKNYRILRPTEIPIEDQILSAWVPNNLSYLITAGSSQTIRYWDDTIANSYIINSPLNSLKAEYSVFASKKIEMFSENQTSKVAYSLIKENWNSIVQLNVLQEPEKLLIAGTENGVVKIFK</sequence>
<keyword evidence="7" id="KW-0418">Kinase</keyword>
<evidence type="ECO:0000256" key="1">
    <source>
        <dbReference type="ARBA" id="ARBA00012513"/>
    </source>
</evidence>
<evidence type="ECO:0000313" key="13">
    <source>
        <dbReference type="EMBL" id="KAJ6246698.1"/>
    </source>
</evidence>
<dbReference type="PROSITE" id="PS00108">
    <property type="entry name" value="PROTEIN_KINASE_ST"/>
    <property type="match status" value="1"/>
</dbReference>
<dbReference type="InterPro" id="IPR055231">
    <property type="entry name" value="2AA_helical"/>
</dbReference>
<evidence type="ECO:0000256" key="9">
    <source>
        <dbReference type="PROSITE-ProRule" id="PRU00221"/>
    </source>
</evidence>
<dbReference type="SMART" id="SM00220">
    <property type="entry name" value="S_TKc"/>
    <property type="match status" value="1"/>
</dbReference>
<dbReference type="SUPFAM" id="SSF50978">
    <property type="entry name" value="WD40 repeat-like"/>
    <property type="match status" value="1"/>
</dbReference>
<dbReference type="InterPro" id="IPR015943">
    <property type="entry name" value="WD40/YVTN_repeat-like_dom_sf"/>
</dbReference>
<evidence type="ECO:0000256" key="10">
    <source>
        <dbReference type="SAM" id="Coils"/>
    </source>
</evidence>
<gene>
    <name evidence="13" type="ORF">M0813_01948</name>
</gene>
<feature type="region of interest" description="Disordered" evidence="11">
    <location>
        <begin position="994"/>
        <end position="1020"/>
    </location>
</feature>
<evidence type="ECO:0000256" key="6">
    <source>
        <dbReference type="ARBA" id="ARBA00022741"/>
    </source>
</evidence>
<evidence type="ECO:0000259" key="12">
    <source>
        <dbReference type="PROSITE" id="PS50011"/>
    </source>
</evidence>
<feature type="region of interest" description="Disordered" evidence="11">
    <location>
        <begin position="1025"/>
        <end position="1044"/>
    </location>
</feature>
<dbReference type="PROSITE" id="PS50011">
    <property type="entry name" value="PROTEIN_KINASE_DOM"/>
    <property type="match status" value="1"/>
</dbReference>
<dbReference type="EMBL" id="JAOAOG010000131">
    <property type="protein sequence ID" value="KAJ6246698.1"/>
    <property type="molecule type" value="Genomic_DNA"/>
</dbReference>
<dbReference type="SUPFAM" id="SSF48371">
    <property type="entry name" value="ARM repeat"/>
    <property type="match status" value="1"/>
</dbReference>
<dbReference type="Gene3D" id="2.130.10.10">
    <property type="entry name" value="YVTN repeat-like/Quinoprotein amine dehydrogenase"/>
    <property type="match status" value="2"/>
</dbReference>
<keyword evidence="10" id="KW-0175">Coiled coil</keyword>
<evidence type="ECO:0000256" key="3">
    <source>
        <dbReference type="ARBA" id="ARBA00022574"/>
    </source>
</evidence>
<feature type="region of interest" description="Disordered" evidence="11">
    <location>
        <begin position="350"/>
        <end position="375"/>
    </location>
</feature>
<dbReference type="InterPro" id="IPR001680">
    <property type="entry name" value="WD40_rpt"/>
</dbReference>
<dbReference type="Gene3D" id="1.10.510.10">
    <property type="entry name" value="Transferase(Phosphotransferase) domain 1"/>
    <property type="match status" value="1"/>
</dbReference>
<protein>
    <recommendedName>
        <fullName evidence="1">non-specific serine/threonine protein kinase</fullName>
        <ecNumber evidence="1">2.7.11.1</ecNumber>
    </recommendedName>
</protein>
<evidence type="ECO:0000256" key="11">
    <source>
        <dbReference type="SAM" id="MobiDB-lite"/>
    </source>
</evidence>
<feature type="compositionally biased region" description="Basic and acidic residues" evidence="11">
    <location>
        <begin position="412"/>
        <end position="424"/>
    </location>
</feature>
<evidence type="ECO:0000256" key="7">
    <source>
        <dbReference type="ARBA" id="ARBA00022777"/>
    </source>
</evidence>
<dbReference type="PANTHER" id="PTHR17583">
    <property type="entry name" value="PHOSPHOINOSITIDE 3-KINASE REGULATORY SUBUNIT 4"/>
    <property type="match status" value="1"/>
</dbReference>
<feature type="compositionally biased region" description="Low complexity" evidence="11">
    <location>
        <begin position="357"/>
        <end position="375"/>
    </location>
</feature>
<keyword evidence="6" id="KW-0547">Nucleotide-binding</keyword>
<evidence type="ECO:0000313" key="14">
    <source>
        <dbReference type="Proteomes" id="UP001150062"/>
    </source>
</evidence>
<dbReference type="Gene3D" id="1.25.10.10">
    <property type="entry name" value="Leucine-rich Repeat Variant"/>
    <property type="match status" value="1"/>
</dbReference>
<proteinExistence type="predicted"/>
<keyword evidence="5" id="KW-0677">Repeat</keyword>
<dbReference type="InterPro" id="IPR016024">
    <property type="entry name" value="ARM-type_fold"/>
</dbReference>
<dbReference type="InterPro" id="IPR045162">
    <property type="entry name" value="Vps15-like"/>
</dbReference>
<keyword evidence="8" id="KW-0067">ATP-binding</keyword>
<dbReference type="Proteomes" id="UP001150062">
    <property type="component" value="Unassembled WGS sequence"/>
</dbReference>
<dbReference type="InterPro" id="IPR011009">
    <property type="entry name" value="Kinase-like_dom_sf"/>
</dbReference>
<keyword evidence="4" id="KW-0808">Transferase</keyword>
<dbReference type="Pfam" id="PF22956">
    <property type="entry name" value="VPS15-like_hel"/>
    <property type="match status" value="1"/>
</dbReference>
<dbReference type="EC" id="2.7.11.1" evidence="1"/>
<evidence type="ECO:0000256" key="5">
    <source>
        <dbReference type="ARBA" id="ARBA00022737"/>
    </source>
</evidence>
<accession>A0ABQ8YQ03</accession>
<feature type="region of interest" description="Disordered" evidence="11">
    <location>
        <begin position="858"/>
        <end position="888"/>
    </location>
</feature>
<feature type="repeat" description="WD" evidence="9">
    <location>
        <begin position="1172"/>
        <end position="1204"/>
    </location>
</feature>
<name>A0ABQ8YQ03_9EUKA</name>
<dbReference type="PANTHER" id="PTHR17583:SF0">
    <property type="entry name" value="PHOSPHOINOSITIDE 3-KINASE REGULATORY SUBUNIT 4"/>
    <property type="match status" value="1"/>
</dbReference>
<keyword evidence="2" id="KW-0723">Serine/threonine-protein kinase</keyword>
<feature type="region of interest" description="Disordered" evidence="11">
    <location>
        <begin position="411"/>
        <end position="434"/>
    </location>
</feature>
<feature type="compositionally biased region" description="Low complexity" evidence="11">
    <location>
        <begin position="425"/>
        <end position="434"/>
    </location>
</feature>